<reference evidence="2 3" key="1">
    <citation type="submission" date="2024-02" db="EMBL/GenBank/DDBJ databases">
        <title>Genome analysis and characterization of Microbaculum marinisediminis sp. nov., isolated from marine sediment.</title>
        <authorList>
            <person name="Du Z.-J."/>
            <person name="Ye Y.-Q."/>
            <person name="Zhang Z.-R."/>
            <person name="Yuan S.-M."/>
            <person name="Zhang X.-Y."/>
        </authorList>
    </citation>
    <scope>NUCLEOTIDE SEQUENCE [LARGE SCALE GENOMIC DNA]</scope>
    <source>
        <strain evidence="2 3">SDUM1044001</strain>
    </source>
</reference>
<keyword evidence="1" id="KW-0812">Transmembrane</keyword>
<dbReference type="RefSeq" id="WP_340329877.1">
    <property type="nucleotide sequence ID" value="NZ_JAZHOF010000004.1"/>
</dbReference>
<evidence type="ECO:0000256" key="1">
    <source>
        <dbReference type="SAM" id="Phobius"/>
    </source>
</evidence>
<dbReference type="Proteomes" id="UP001378188">
    <property type="component" value="Unassembled WGS sequence"/>
</dbReference>
<keyword evidence="1" id="KW-0472">Membrane</keyword>
<comment type="caution">
    <text evidence="2">The sequence shown here is derived from an EMBL/GenBank/DDBJ whole genome shotgun (WGS) entry which is preliminary data.</text>
</comment>
<feature type="transmembrane region" description="Helical" evidence="1">
    <location>
        <begin position="12"/>
        <end position="35"/>
    </location>
</feature>
<accession>A0AAW9RPD4</accession>
<gene>
    <name evidence="2" type="ORF">V3328_11905</name>
</gene>
<sequence>MNAALFDAMSAYGLQLALWLGWPCLLAGGLAGAAISPRWRITGIVAGATGGTLLWMASWLAVAVSLRLMGVAA</sequence>
<keyword evidence="3" id="KW-1185">Reference proteome</keyword>
<feature type="transmembrane region" description="Helical" evidence="1">
    <location>
        <begin position="41"/>
        <end position="66"/>
    </location>
</feature>
<dbReference type="EMBL" id="JAZHOF010000004">
    <property type="protein sequence ID" value="MEJ8572183.1"/>
    <property type="molecule type" value="Genomic_DNA"/>
</dbReference>
<organism evidence="2 3">
    <name type="scientific">Microbaculum marinum</name>
    <dbReference type="NCBI Taxonomy" id="1764581"/>
    <lineage>
        <taxon>Bacteria</taxon>
        <taxon>Pseudomonadati</taxon>
        <taxon>Pseudomonadota</taxon>
        <taxon>Alphaproteobacteria</taxon>
        <taxon>Hyphomicrobiales</taxon>
        <taxon>Tepidamorphaceae</taxon>
        <taxon>Microbaculum</taxon>
    </lineage>
</organism>
<evidence type="ECO:0000313" key="3">
    <source>
        <dbReference type="Proteomes" id="UP001378188"/>
    </source>
</evidence>
<dbReference type="AlphaFoldDB" id="A0AAW9RPD4"/>
<keyword evidence="1" id="KW-1133">Transmembrane helix</keyword>
<name>A0AAW9RPD4_9HYPH</name>
<proteinExistence type="predicted"/>
<protein>
    <submittedName>
        <fullName evidence="2">Uncharacterized protein</fullName>
    </submittedName>
</protein>
<evidence type="ECO:0000313" key="2">
    <source>
        <dbReference type="EMBL" id="MEJ8572183.1"/>
    </source>
</evidence>